<comment type="caution">
    <text evidence="5">The sequence shown here is derived from an EMBL/GenBank/DDBJ whole genome shotgun (WGS) entry which is preliminary data.</text>
</comment>
<evidence type="ECO:0000256" key="1">
    <source>
        <dbReference type="ARBA" id="ARBA00022729"/>
    </source>
</evidence>
<organism evidence="5 6">
    <name type="scientific">Absidia repens</name>
    <dbReference type="NCBI Taxonomy" id="90262"/>
    <lineage>
        <taxon>Eukaryota</taxon>
        <taxon>Fungi</taxon>
        <taxon>Fungi incertae sedis</taxon>
        <taxon>Mucoromycota</taxon>
        <taxon>Mucoromycotina</taxon>
        <taxon>Mucoromycetes</taxon>
        <taxon>Mucorales</taxon>
        <taxon>Cunninghamellaceae</taxon>
        <taxon>Absidia</taxon>
    </lineage>
</organism>
<sequence length="218" mass="20337">MKLSAIVAAALISVVSAQSSSTPIISVTAPLQGASYKAGDKAVISWINPTVDSISQIVLAKGSSNALQPVTTIASNVKADSGSYTWNIPADTPAGSDYAFEFGTSPNLAFTGQFSITAGSGGSSNSSSSASGSGSSASGSSSSSASGSGSSKPSGSSSASGSGSSASGSSGSSSSGSDASASGSSSGAEESSSSAANSLTAGSVAAVGAAVVAVAQLF</sequence>
<dbReference type="STRING" id="90262.A0A1X2IGF8"/>
<dbReference type="AlphaFoldDB" id="A0A1X2IGF8"/>
<dbReference type="PANTHER" id="PTHR40633:SF1">
    <property type="entry name" value="GPI ANCHORED SERINE-THREONINE RICH PROTEIN (AFU_ORTHOLOGUE AFUA_1G03630)"/>
    <property type="match status" value="1"/>
</dbReference>
<evidence type="ECO:0000313" key="6">
    <source>
        <dbReference type="Proteomes" id="UP000193560"/>
    </source>
</evidence>
<feature type="domain" description="Yeast cell wall synthesis Kre9/Knh1-like N-terminal" evidence="4">
    <location>
        <begin position="30"/>
        <end position="116"/>
    </location>
</feature>
<feature type="chain" id="PRO_5012823742" evidence="3">
    <location>
        <begin position="18"/>
        <end position="218"/>
    </location>
</feature>
<feature type="region of interest" description="Disordered" evidence="2">
    <location>
        <begin position="121"/>
        <end position="197"/>
    </location>
</feature>
<dbReference type="Pfam" id="PF10342">
    <property type="entry name" value="Kre9_KNH"/>
    <property type="match status" value="1"/>
</dbReference>
<feature type="compositionally biased region" description="Low complexity" evidence="2">
    <location>
        <begin position="123"/>
        <end position="197"/>
    </location>
</feature>
<dbReference type="InterPro" id="IPR052982">
    <property type="entry name" value="SRP1/TIP1-like"/>
</dbReference>
<keyword evidence="6" id="KW-1185">Reference proteome</keyword>
<dbReference type="InterPro" id="IPR018466">
    <property type="entry name" value="Kre9/Knh1-like_N"/>
</dbReference>
<dbReference type="PANTHER" id="PTHR40633">
    <property type="entry name" value="MATRIX PROTEIN, PUTATIVE (AFU_ORTHOLOGUE AFUA_8G05410)-RELATED"/>
    <property type="match status" value="1"/>
</dbReference>
<dbReference type="OrthoDB" id="2260257at2759"/>
<gene>
    <name evidence="5" type="ORF">BCR42DRAFT_414617</name>
</gene>
<evidence type="ECO:0000256" key="3">
    <source>
        <dbReference type="SAM" id="SignalP"/>
    </source>
</evidence>
<protein>
    <submittedName>
        <fullName evidence="5">Ser-Thr-rich glycosyl-phosphatidyl-inositol-anchored membrane family-domain-containing protein</fullName>
    </submittedName>
</protein>
<accession>A0A1X2IGF8</accession>
<proteinExistence type="predicted"/>
<name>A0A1X2IGF8_9FUNG</name>
<reference evidence="5 6" key="1">
    <citation type="submission" date="2016-07" db="EMBL/GenBank/DDBJ databases">
        <title>Pervasive Adenine N6-methylation of Active Genes in Fungi.</title>
        <authorList>
            <consortium name="DOE Joint Genome Institute"/>
            <person name="Mondo S.J."/>
            <person name="Dannebaum R.O."/>
            <person name="Kuo R.C."/>
            <person name="Labutti K."/>
            <person name="Haridas S."/>
            <person name="Kuo A."/>
            <person name="Salamov A."/>
            <person name="Ahrendt S.R."/>
            <person name="Lipzen A."/>
            <person name="Sullivan W."/>
            <person name="Andreopoulos W.B."/>
            <person name="Clum A."/>
            <person name="Lindquist E."/>
            <person name="Daum C."/>
            <person name="Ramamoorthy G.K."/>
            <person name="Gryganskyi A."/>
            <person name="Culley D."/>
            <person name="Magnuson J.K."/>
            <person name="James T.Y."/>
            <person name="O'Malley M.A."/>
            <person name="Stajich J.E."/>
            <person name="Spatafora J.W."/>
            <person name="Visel A."/>
            <person name="Grigoriev I.V."/>
        </authorList>
    </citation>
    <scope>NUCLEOTIDE SEQUENCE [LARGE SCALE GENOMIC DNA]</scope>
    <source>
        <strain evidence="5 6">NRRL 1336</strain>
    </source>
</reference>
<evidence type="ECO:0000259" key="4">
    <source>
        <dbReference type="Pfam" id="PF10342"/>
    </source>
</evidence>
<evidence type="ECO:0000313" key="5">
    <source>
        <dbReference type="EMBL" id="ORZ16234.1"/>
    </source>
</evidence>
<evidence type="ECO:0000256" key="2">
    <source>
        <dbReference type="SAM" id="MobiDB-lite"/>
    </source>
</evidence>
<feature type="signal peptide" evidence="3">
    <location>
        <begin position="1"/>
        <end position="17"/>
    </location>
</feature>
<dbReference type="EMBL" id="MCGE01000011">
    <property type="protein sequence ID" value="ORZ16234.1"/>
    <property type="molecule type" value="Genomic_DNA"/>
</dbReference>
<dbReference type="Proteomes" id="UP000193560">
    <property type="component" value="Unassembled WGS sequence"/>
</dbReference>
<keyword evidence="1 3" id="KW-0732">Signal</keyword>